<evidence type="ECO:0000256" key="2">
    <source>
        <dbReference type="SAM" id="MobiDB-lite"/>
    </source>
</evidence>
<proteinExistence type="predicted"/>
<dbReference type="STRING" id="337451.A0A443P966"/>
<feature type="coiled-coil region" evidence="1">
    <location>
        <begin position="73"/>
        <end position="107"/>
    </location>
</feature>
<keyword evidence="1" id="KW-0175">Coiled coil</keyword>
<dbReference type="GO" id="GO:0006974">
    <property type="term" value="P:DNA damage response"/>
    <property type="evidence" value="ECO:0007669"/>
    <property type="project" value="InterPro"/>
</dbReference>
<evidence type="ECO:0000313" key="4">
    <source>
        <dbReference type="Proteomes" id="UP000283530"/>
    </source>
</evidence>
<evidence type="ECO:0000256" key="1">
    <source>
        <dbReference type="SAM" id="Coils"/>
    </source>
</evidence>
<dbReference type="PANTHER" id="PTHR35761:SF1">
    <property type="entry name" value="PROTEIN SENSITIVE TO UV 2"/>
    <property type="match status" value="1"/>
</dbReference>
<sequence>MSFDAFDDWDATFLDQAAQLEEAAISARNATQSTSSFSIPLPSVANVSFSPPRELSQRFPDPSQSDPLPHKEVDRLKRELGRVSKQLTQLEHECVELRKDRDKKDEHLKDVVSQLEAKDAEIHHLKRINVEDEASVQVHPQMSLHARSNDIHRQVDTGHPISGTKCSSSTPWIREGMSKRLSCNKNNTLESGPIRKNVQMDGLSAVSELKRRVVIDNTSTTSNGCSTEEDIFLEKTAELKCFKSMGIQADLFEGASFFKNEVSLQNDLSNQLLTIWGSPNDKRSERSPFSKLLASCSSDLYVLCMNVSTNGENISDMTLHDRTHSVRSVEATKVSQLYESLTKVTTEMPQLDVLVELLLDLCVLENVAVVHRSLRILHAVFQHICCFDLRCDTSLRDNIVVIHDQCSDILEEEKKEFTKNNEKVHNRVQFPVSWDERSSSNLSSSIIRSFDVESIWTKRHEKSGDTLASSANLISLFEMMHQIAMGNIEECIRVEAISIMNLILMRSNPYSERERFGPMPLFESVSQLLKKDAGVSVQQQALRLLFLLLNCPKLLAMFCDACNCDAESTGHVNDVAGSTDGQKGSPALQGRFGCILEGLAGCVGHRGNGMQECKLRRHAMIVLAFIASSGKSGFEILLNSTLSKGICFLELIMQVLALEADAELAELAESHELCNERILLMREALILLNRLASNPMYSAAVLGVLTRSRATASLIVDVAERISSKSRAYQSSDGMKRMHSKEAEIADLSRVFSARVFAFLENNLS</sequence>
<dbReference type="AlphaFoldDB" id="A0A443P966"/>
<gene>
    <name evidence="3" type="ORF">CKAN_01622700</name>
</gene>
<name>A0A443P966_9MAGN</name>
<evidence type="ECO:0000313" key="3">
    <source>
        <dbReference type="EMBL" id="RWR87290.1"/>
    </source>
</evidence>
<protein>
    <submittedName>
        <fullName evidence="3">Uncharacterized protein</fullName>
    </submittedName>
</protein>
<dbReference type="InterPro" id="IPR044952">
    <property type="entry name" value="SUV2"/>
</dbReference>
<dbReference type="EMBL" id="QPKB01000006">
    <property type="protein sequence ID" value="RWR87290.1"/>
    <property type="molecule type" value="Genomic_DNA"/>
</dbReference>
<reference evidence="3 4" key="1">
    <citation type="journal article" date="2019" name="Nat. Plants">
        <title>Stout camphor tree genome fills gaps in understanding of flowering plant genome evolution.</title>
        <authorList>
            <person name="Chaw S.M."/>
            <person name="Liu Y.C."/>
            <person name="Wu Y.W."/>
            <person name="Wang H.Y."/>
            <person name="Lin C.I."/>
            <person name="Wu C.S."/>
            <person name="Ke H.M."/>
            <person name="Chang L.Y."/>
            <person name="Hsu C.Y."/>
            <person name="Yang H.T."/>
            <person name="Sudianto E."/>
            <person name="Hsu M.H."/>
            <person name="Wu K.P."/>
            <person name="Wang L.N."/>
            <person name="Leebens-Mack J.H."/>
            <person name="Tsai I.J."/>
        </authorList>
    </citation>
    <scope>NUCLEOTIDE SEQUENCE [LARGE SCALE GENOMIC DNA]</scope>
    <source>
        <strain evidence="4">cv. Chaw 1501</strain>
        <tissue evidence="3">Young leaves</tissue>
    </source>
</reference>
<accession>A0A443P966</accession>
<dbReference type="PANTHER" id="PTHR35761">
    <property type="entry name" value="ATR INTERACTING PROTEIN"/>
    <property type="match status" value="1"/>
</dbReference>
<organism evidence="3 4">
    <name type="scientific">Cinnamomum micranthum f. kanehirae</name>
    <dbReference type="NCBI Taxonomy" id="337451"/>
    <lineage>
        <taxon>Eukaryota</taxon>
        <taxon>Viridiplantae</taxon>
        <taxon>Streptophyta</taxon>
        <taxon>Embryophyta</taxon>
        <taxon>Tracheophyta</taxon>
        <taxon>Spermatophyta</taxon>
        <taxon>Magnoliopsida</taxon>
        <taxon>Magnoliidae</taxon>
        <taxon>Laurales</taxon>
        <taxon>Lauraceae</taxon>
        <taxon>Cinnamomum</taxon>
    </lineage>
</organism>
<keyword evidence="4" id="KW-1185">Reference proteome</keyword>
<feature type="region of interest" description="Disordered" evidence="2">
    <location>
        <begin position="48"/>
        <end position="70"/>
    </location>
</feature>
<dbReference type="OrthoDB" id="645074at2759"/>
<comment type="caution">
    <text evidence="3">The sequence shown here is derived from an EMBL/GenBank/DDBJ whole genome shotgun (WGS) entry which is preliminary data.</text>
</comment>
<dbReference type="Proteomes" id="UP000283530">
    <property type="component" value="Unassembled WGS sequence"/>
</dbReference>